<dbReference type="Pfam" id="PF09588">
    <property type="entry name" value="YqaJ"/>
    <property type="match status" value="1"/>
</dbReference>
<evidence type="ECO:0000313" key="2">
    <source>
        <dbReference type="Proteomes" id="UP000694845"/>
    </source>
</evidence>
<dbReference type="Gene3D" id="3.90.320.10">
    <property type="match status" value="1"/>
</dbReference>
<protein>
    <submittedName>
        <fullName evidence="3">Uncharacterized protein LOC110990241</fullName>
    </submittedName>
</protein>
<gene>
    <name evidence="3" type="primary">LOC110990241</name>
</gene>
<reference evidence="3" key="1">
    <citation type="submission" date="2025-08" db="UniProtKB">
        <authorList>
            <consortium name="RefSeq"/>
        </authorList>
    </citation>
    <scope>IDENTIFICATION</scope>
</reference>
<dbReference type="InterPro" id="IPR011335">
    <property type="entry name" value="Restrct_endonuc-II-like"/>
</dbReference>
<dbReference type="InterPro" id="IPR011604">
    <property type="entry name" value="PDDEXK-like_dom_sf"/>
</dbReference>
<dbReference type="Proteomes" id="UP000694845">
    <property type="component" value="Unplaced"/>
</dbReference>
<feature type="domain" description="YqaJ viral recombinase" evidence="1">
    <location>
        <begin position="125"/>
        <end position="239"/>
    </location>
</feature>
<dbReference type="OrthoDB" id="6158042at2759"/>
<dbReference type="GO" id="GO:0006281">
    <property type="term" value="P:DNA repair"/>
    <property type="evidence" value="ECO:0007669"/>
    <property type="project" value="UniProtKB-ARBA"/>
</dbReference>
<accession>A0A8B7ZZG4</accession>
<dbReference type="AlphaFoldDB" id="A0A8B7ZZG4"/>
<proteinExistence type="predicted"/>
<dbReference type="PANTHER" id="PTHR46609">
    <property type="entry name" value="EXONUCLEASE, PHAGE-TYPE/RECB, C-TERMINAL DOMAIN-CONTAINING PROTEIN"/>
    <property type="match status" value="1"/>
</dbReference>
<evidence type="ECO:0000313" key="3">
    <source>
        <dbReference type="RefSeq" id="XP_022110824.1"/>
    </source>
</evidence>
<organism evidence="2 3">
    <name type="scientific">Acanthaster planci</name>
    <name type="common">Crown-of-thorns starfish</name>
    <dbReference type="NCBI Taxonomy" id="133434"/>
    <lineage>
        <taxon>Eukaryota</taxon>
        <taxon>Metazoa</taxon>
        <taxon>Echinodermata</taxon>
        <taxon>Eleutherozoa</taxon>
        <taxon>Asterozoa</taxon>
        <taxon>Asteroidea</taxon>
        <taxon>Valvatacea</taxon>
        <taxon>Valvatida</taxon>
        <taxon>Acanthasteridae</taxon>
        <taxon>Acanthaster</taxon>
    </lineage>
</organism>
<dbReference type="KEGG" id="aplc:110990241"/>
<sequence length="277" mass="30994">MECAQASGKVLVGARVGEVMVVETDDNERNSVSLAEFPKMQEDKKSTNSTVTGADKWAFSPEQKPRTSRLSQWVVPRCKGTVDEQPVMDVTVKQLKVDEMTTGCGIESTLSDTRVPYCRVNDNEKLTEFQHFEPFAAKKYSHMNGSGHAVRLEKCGLVIDPKAWSLGASPDRKVVDFLAESPFGILDMKCPEKQKDEDPLTACHDPHFCCKLEGGKPVLKKDHPYYTQVQGQLALTGAEWCNFVVCTHKGLIIQQITFDSAFWNTLYKKLADVYFGF</sequence>
<evidence type="ECO:0000259" key="1">
    <source>
        <dbReference type="Pfam" id="PF09588"/>
    </source>
</evidence>
<dbReference type="RefSeq" id="XP_022110824.1">
    <property type="nucleotide sequence ID" value="XM_022255132.1"/>
</dbReference>
<name>A0A8B7ZZG4_ACAPL</name>
<dbReference type="CDD" id="cd22343">
    <property type="entry name" value="PDDEXK_lambda_exonuclease-like"/>
    <property type="match status" value="1"/>
</dbReference>
<dbReference type="InterPro" id="IPR051703">
    <property type="entry name" value="NF-kappa-B_Signaling_Reg"/>
</dbReference>
<dbReference type="PANTHER" id="PTHR46609:SF7">
    <property type="match status" value="1"/>
</dbReference>
<dbReference type="InterPro" id="IPR019080">
    <property type="entry name" value="YqaJ_viral_recombinase"/>
</dbReference>
<dbReference type="SUPFAM" id="SSF52980">
    <property type="entry name" value="Restriction endonuclease-like"/>
    <property type="match status" value="1"/>
</dbReference>
<dbReference type="GeneID" id="110990241"/>
<keyword evidence="2" id="KW-1185">Reference proteome</keyword>